<dbReference type="Gene3D" id="3.40.630.30">
    <property type="match status" value="1"/>
</dbReference>
<dbReference type="InterPro" id="IPR042573">
    <property type="entry name" value="GNAT_acetyltra_N"/>
</dbReference>
<dbReference type="PROSITE" id="PS51186">
    <property type="entry name" value="GNAT"/>
    <property type="match status" value="1"/>
</dbReference>
<dbReference type="InterPro" id="IPR027365">
    <property type="entry name" value="GNAT_acetyltra_YdfB-like"/>
</dbReference>
<keyword evidence="3" id="KW-1185">Reference proteome</keyword>
<feature type="domain" description="N-acetyltransferase" evidence="1">
    <location>
        <begin position="132"/>
        <end position="262"/>
    </location>
</feature>
<gene>
    <name evidence="2" type="ORF">J2S20_001223</name>
</gene>
<dbReference type="RefSeq" id="WP_211355549.1">
    <property type="nucleotide sequence ID" value="NZ_JAUSTO010000006.1"/>
</dbReference>
<dbReference type="GO" id="GO:0016747">
    <property type="term" value="F:acyltransferase activity, transferring groups other than amino-acyl groups"/>
    <property type="evidence" value="ECO:0007669"/>
    <property type="project" value="InterPro"/>
</dbReference>
<dbReference type="Pfam" id="PF12746">
    <property type="entry name" value="GNAT_acetyltran"/>
    <property type="match status" value="1"/>
</dbReference>
<organism evidence="2 3">
    <name type="scientific">Moryella indoligenes</name>
    <dbReference type="NCBI Taxonomy" id="371674"/>
    <lineage>
        <taxon>Bacteria</taxon>
        <taxon>Bacillati</taxon>
        <taxon>Bacillota</taxon>
        <taxon>Clostridia</taxon>
        <taxon>Lachnospirales</taxon>
        <taxon>Lachnospiraceae</taxon>
        <taxon>Moryella</taxon>
    </lineage>
</organism>
<dbReference type="SUPFAM" id="SSF55729">
    <property type="entry name" value="Acyl-CoA N-acyltransferases (Nat)"/>
    <property type="match status" value="1"/>
</dbReference>
<evidence type="ECO:0000313" key="3">
    <source>
        <dbReference type="Proteomes" id="UP001241537"/>
    </source>
</evidence>
<dbReference type="InterPro" id="IPR000182">
    <property type="entry name" value="GNAT_dom"/>
</dbReference>
<protein>
    <submittedName>
        <fullName evidence="2">GNAT superfamily N-acetyltransferase</fullName>
    </submittedName>
</protein>
<name>A0AAE4ALV3_9FIRM</name>
<reference evidence="2" key="1">
    <citation type="submission" date="2023-07" db="EMBL/GenBank/DDBJ databases">
        <title>Genomic Encyclopedia of Type Strains, Phase IV (KMG-IV): sequencing the most valuable type-strain genomes for metagenomic binning, comparative biology and taxonomic classification.</title>
        <authorList>
            <person name="Goeker M."/>
        </authorList>
    </citation>
    <scope>NUCLEOTIDE SEQUENCE</scope>
    <source>
        <strain evidence="2">DSM 19659</strain>
    </source>
</reference>
<dbReference type="PANTHER" id="PTHR31143">
    <property type="match status" value="1"/>
</dbReference>
<dbReference type="EMBL" id="JAUSTO010000006">
    <property type="protein sequence ID" value="MDQ0152531.1"/>
    <property type="molecule type" value="Genomic_DNA"/>
</dbReference>
<evidence type="ECO:0000313" key="2">
    <source>
        <dbReference type="EMBL" id="MDQ0152531.1"/>
    </source>
</evidence>
<sequence length="262" mass="29519">MEEMIELGMANRAAAALLGAESTEVLVRSAMEGSMGRVWVYVTEHPSFCLVRVGRFSYLLGLPPRGAASIDLYNTLCTECADSNITVEHERWGLWLEKQFRGRFRTLTRYALNVPEQGFDSGILQKYISELPEGFALRRFDEALYRQALSAEWSADFVASFANEQQYRQFGMGFAVMQGERMVSACSAYAFSMGMMEVEVATERSFRRRGLASAAAARFLLDCMEHGLRPNWDAANLASVGLAEKLGYKLLREYQIYQISVD</sequence>
<dbReference type="AlphaFoldDB" id="A0AAE4ALV3"/>
<dbReference type="PANTHER" id="PTHR31143:SF2">
    <property type="entry name" value="FR47-LIKE DOMAIN-CONTAINING PROTEIN-RELATED"/>
    <property type="match status" value="1"/>
</dbReference>
<comment type="caution">
    <text evidence="2">The sequence shown here is derived from an EMBL/GenBank/DDBJ whole genome shotgun (WGS) entry which is preliminary data.</text>
</comment>
<proteinExistence type="predicted"/>
<dbReference type="Gene3D" id="3.40.630.110">
    <property type="entry name" value="GNAT acetyltransferase-like"/>
    <property type="match status" value="1"/>
</dbReference>
<accession>A0AAE4ALV3</accession>
<dbReference type="Proteomes" id="UP001241537">
    <property type="component" value="Unassembled WGS sequence"/>
</dbReference>
<evidence type="ECO:0000259" key="1">
    <source>
        <dbReference type="PROSITE" id="PS51186"/>
    </source>
</evidence>
<dbReference type="InterPro" id="IPR016181">
    <property type="entry name" value="Acyl_CoA_acyltransferase"/>
</dbReference>